<feature type="transmembrane region" description="Helical" evidence="1">
    <location>
        <begin position="462"/>
        <end position="486"/>
    </location>
</feature>
<feature type="transmembrane region" description="Helical" evidence="1">
    <location>
        <begin position="12"/>
        <end position="29"/>
    </location>
</feature>
<keyword evidence="1" id="KW-1133">Transmembrane helix</keyword>
<dbReference type="PANTHER" id="PTHR32063:SF0">
    <property type="entry name" value="SWARMING MOTILITY PROTEIN SWRC"/>
    <property type="match status" value="1"/>
</dbReference>
<gene>
    <name evidence="2" type="ORF">J2T57_004030</name>
</gene>
<dbReference type="SUPFAM" id="SSF82866">
    <property type="entry name" value="Multidrug efflux transporter AcrB transmembrane domain"/>
    <property type="match status" value="2"/>
</dbReference>
<feature type="transmembrane region" description="Helical" evidence="1">
    <location>
        <begin position="903"/>
        <end position="924"/>
    </location>
</feature>
<accession>A0AAE3GAT6</accession>
<evidence type="ECO:0000256" key="1">
    <source>
        <dbReference type="SAM" id="Phobius"/>
    </source>
</evidence>
<dbReference type="SUPFAM" id="SSF82714">
    <property type="entry name" value="Multidrug efflux transporter AcrB TolC docking domain, DN and DC subdomains"/>
    <property type="match status" value="2"/>
</dbReference>
<dbReference type="Proteomes" id="UP001205843">
    <property type="component" value="Unassembled WGS sequence"/>
</dbReference>
<feature type="transmembrane region" description="Helical" evidence="1">
    <location>
        <begin position="386"/>
        <end position="410"/>
    </location>
</feature>
<feature type="transmembrane region" description="Helical" evidence="1">
    <location>
        <begin position="953"/>
        <end position="975"/>
    </location>
</feature>
<dbReference type="Gene3D" id="3.30.70.1440">
    <property type="entry name" value="Multidrug efflux transporter AcrB pore domain"/>
    <property type="match status" value="1"/>
</dbReference>
<dbReference type="InterPro" id="IPR001036">
    <property type="entry name" value="Acrflvin-R"/>
</dbReference>
<keyword evidence="3" id="KW-1185">Reference proteome</keyword>
<feature type="transmembrane region" description="Helical" evidence="1">
    <location>
        <begin position="878"/>
        <end position="897"/>
    </location>
</feature>
<reference evidence="2" key="1">
    <citation type="submission" date="2022-03" db="EMBL/GenBank/DDBJ databases">
        <title>Genomic Encyclopedia of Type Strains, Phase III (KMG-III): the genomes of soil and plant-associated and newly described type strains.</title>
        <authorList>
            <person name="Whitman W."/>
        </authorList>
    </citation>
    <scope>NUCLEOTIDE SEQUENCE</scope>
    <source>
        <strain evidence="2">ANL 6-2</strain>
    </source>
</reference>
<dbReference type="Gene3D" id="1.20.1640.10">
    <property type="entry name" value="Multidrug efflux transporter AcrB transmembrane domain"/>
    <property type="match status" value="2"/>
</dbReference>
<protein>
    <submittedName>
        <fullName evidence="2">HAE1 family hydrophobic/amphiphilic exporter-1</fullName>
    </submittedName>
</protein>
<feature type="transmembrane region" description="Helical" evidence="1">
    <location>
        <begin position="524"/>
        <end position="543"/>
    </location>
</feature>
<feature type="transmembrane region" description="Helical" evidence="1">
    <location>
        <begin position="431"/>
        <end position="456"/>
    </location>
</feature>
<dbReference type="Gene3D" id="3.30.70.1430">
    <property type="entry name" value="Multidrug efflux transporter AcrB pore domain"/>
    <property type="match status" value="2"/>
</dbReference>
<dbReference type="GO" id="GO:0005886">
    <property type="term" value="C:plasma membrane"/>
    <property type="evidence" value="ECO:0007669"/>
    <property type="project" value="TreeGrafter"/>
</dbReference>
<dbReference type="SUPFAM" id="SSF82693">
    <property type="entry name" value="Multidrug efflux transporter AcrB pore domain, PN1, PN2, PC1 and PC2 subdomains"/>
    <property type="match status" value="3"/>
</dbReference>
<dbReference type="EMBL" id="JALJXV010000011">
    <property type="protein sequence ID" value="MCP1676857.1"/>
    <property type="molecule type" value="Genomic_DNA"/>
</dbReference>
<feature type="transmembrane region" description="Helical" evidence="1">
    <location>
        <begin position="981"/>
        <end position="1006"/>
    </location>
</feature>
<keyword evidence="1" id="KW-0472">Membrane</keyword>
<feature type="transmembrane region" description="Helical" evidence="1">
    <location>
        <begin position="359"/>
        <end position="380"/>
    </location>
</feature>
<dbReference type="RefSeq" id="WP_253484116.1">
    <property type="nucleotide sequence ID" value="NZ_JALJXV010000011.1"/>
</dbReference>
<dbReference type="Pfam" id="PF00873">
    <property type="entry name" value="ACR_tran"/>
    <property type="match status" value="1"/>
</dbReference>
<dbReference type="PRINTS" id="PR00702">
    <property type="entry name" value="ACRIFLAVINRP"/>
</dbReference>
<dbReference type="GO" id="GO:0042910">
    <property type="term" value="F:xenobiotic transmembrane transporter activity"/>
    <property type="evidence" value="ECO:0007669"/>
    <property type="project" value="TreeGrafter"/>
</dbReference>
<feature type="transmembrane region" description="Helical" evidence="1">
    <location>
        <begin position="848"/>
        <end position="866"/>
    </location>
</feature>
<keyword evidence="1" id="KW-0812">Transmembrane</keyword>
<dbReference type="Gene3D" id="3.30.70.1320">
    <property type="entry name" value="Multidrug efflux transporter AcrB pore domain like"/>
    <property type="match status" value="1"/>
</dbReference>
<dbReference type="Gene3D" id="3.30.2090.10">
    <property type="entry name" value="Multidrug efflux transporter AcrB TolC docking domain, DN and DC subdomains"/>
    <property type="match status" value="2"/>
</dbReference>
<proteinExistence type="predicted"/>
<evidence type="ECO:0000313" key="3">
    <source>
        <dbReference type="Proteomes" id="UP001205843"/>
    </source>
</evidence>
<feature type="transmembrane region" description="Helical" evidence="1">
    <location>
        <begin position="333"/>
        <end position="352"/>
    </location>
</feature>
<name>A0AAE3GAT6_9GAMM</name>
<organism evidence="2 3">
    <name type="scientific">Natronocella acetinitrilica</name>
    <dbReference type="NCBI Taxonomy" id="414046"/>
    <lineage>
        <taxon>Bacteria</taxon>
        <taxon>Pseudomonadati</taxon>
        <taxon>Pseudomonadota</taxon>
        <taxon>Gammaproteobacteria</taxon>
        <taxon>Chromatiales</taxon>
        <taxon>Ectothiorhodospiraceae</taxon>
        <taxon>Natronocella</taxon>
    </lineage>
</organism>
<sequence length="1026" mass="111244">MTLPELSIRRHVLAVMLSAVLVLFGLIGYQQVGTDRIPNIDFPVVTVVVSQPGADPEIIDASITSQVERAVNTVPGIDNIQSSSSPGVSVVNITFDLDKDVDVAFNEVQAKVNEIRQELPADAEAPVVQKVETDAQAIMWLSLQGDRTLQQLGVYARNVVRPQLENINGVGEIQIGGGLERNIRVEVDPDKLAAFELTVQDVLNAVETEHFQLPGGFLVSDSTERLIKLDLEFHQPHELEELIVASRDGALIRLRDVADVVDGLEDRRGLARFNGEPTVGLGIVKVSGTNTVAIIDEVQRRVDEEIRPQLPPGMEINVASDQSVFILEMIDSLYQTIGLGILFAALVLWLFLKNLRSTLIVTLSIPISLAAIIATVYFFGYTLNSMTMLAMLLLIGVVVDDAIVVLENIFRHREEGIEDPIEGAIVGSNEVFFAIIATTLALISIFLPVLFMGGIIGRFFESFAVVVALGVLASSLVALTLTPMLCSRFLTVPKEHGKVYNFLESGFRGLESGYRWLLARVLRFRWITLAVVAAVTVAAGSLVGQLGGEFAPEEDEGQFLVFFQTPLGSSIDHADGKLQQIEEVLGSQDGVRSYFTAIGLGDESQVNEGISFVRLEPRENRSLSQQAIVGEVQGRLAQLPGVRAFASSVPLIGGQRGEPLQFNISGPDLDEVARLAEEMESRLGGRSEIATLDLDLSLDLPELVLEVDRERAAVLGLSTFDIARAANVLAGGIDVARYNDEPGDGERYDVRLKAMDSAFSSPDDLRRIFLRNGSGDMIRLDNVARFEPQLGPAVIGRYDLQYAAQFYSVPGVPLAEAVNLVEREAADIMPLGYSLNLVGQAEEFERTAAAILFVFVVAIVLVYMVLGSQFNSFAQPFIILAALPLAMIGGVVGLWLFSHTLNIYSMIGLVLLVGLVTKNGILLVDLTNQYRKKRDLSVDEALQQACPVRLRPILMTSLTLILAMLPAALGAGAGAETQGPLAVAIISGMISSMLLTLVVIPATYSLGENGIIRMREWLADRGTATA</sequence>
<comment type="caution">
    <text evidence="2">The sequence shown here is derived from an EMBL/GenBank/DDBJ whole genome shotgun (WGS) entry which is preliminary data.</text>
</comment>
<evidence type="ECO:0000313" key="2">
    <source>
        <dbReference type="EMBL" id="MCP1676857.1"/>
    </source>
</evidence>
<dbReference type="PANTHER" id="PTHR32063">
    <property type="match status" value="1"/>
</dbReference>
<dbReference type="AlphaFoldDB" id="A0AAE3GAT6"/>
<dbReference type="InterPro" id="IPR027463">
    <property type="entry name" value="AcrB_DN_DC_subdom"/>
</dbReference>